<dbReference type="InParanoid" id="Q7UYC6"/>
<dbReference type="HOGENOM" id="CLU_2424884_0_0_0"/>
<dbReference type="AntiFam" id="ANF00276">
    <property type="entry name" value="Spurious ORF (formerly PSRT domain)"/>
</dbReference>
<keyword evidence="3" id="KW-1185">Reference proteome</keyword>
<dbReference type="EnsemblBacteria" id="CAD71718">
    <property type="protein sequence ID" value="CAD71718"/>
    <property type="gene ID" value="RB719"/>
</dbReference>
<dbReference type="KEGG" id="rba:RB719"/>
<sequence length="91" mass="10443">MQTPPVQREGSEKERSARFPGEGNTRHFHARPSPSRTPERRRSTLYIALPKLRFGRGTPRGNLPNSGIRMLLGLLGQRGRRSKRFNEFSSR</sequence>
<proteinExistence type="predicted"/>
<dbReference type="AlphaFoldDB" id="Q7UYC6"/>
<evidence type="ECO:0000256" key="1">
    <source>
        <dbReference type="SAM" id="MobiDB-lite"/>
    </source>
</evidence>
<dbReference type="Proteomes" id="UP000001025">
    <property type="component" value="Chromosome"/>
</dbReference>
<feature type="region of interest" description="Disordered" evidence="1">
    <location>
        <begin position="1"/>
        <end position="42"/>
    </location>
</feature>
<evidence type="ECO:0000313" key="3">
    <source>
        <dbReference type="Proteomes" id="UP000001025"/>
    </source>
</evidence>
<name>Q7UYC6_RHOBA</name>
<gene>
    <name evidence="2" type="ordered locus">RB719</name>
</gene>
<evidence type="ECO:0000313" key="2">
    <source>
        <dbReference type="EMBL" id="CAD71718.1"/>
    </source>
</evidence>
<dbReference type="STRING" id="243090.RB719"/>
<accession>Q7UYC6</accession>
<reference evidence="2 3" key="1">
    <citation type="journal article" date="2003" name="Proc. Natl. Acad. Sci. U.S.A.">
        <title>Complete genome sequence of the marine planctomycete Pirellula sp. strain 1.</title>
        <authorList>
            <person name="Gloeckner F.O."/>
            <person name="Kube M."/>
            <person name="Bauer M."/>
            <person name="Teeling H."/>
            <person name="Lombardot T."/>
            <person name="Ludwig W."/>
            <person name="Gade D."/>
            <person name="Beck A."/>
            <person name="Borzym K."/>
            <person name="Heitmann K."/>
            <person name="Rabus R."/>
            <person name="Schlesner H."/>
            <person name="Amann R."/>
            <person name="Reinhardt R."/>
        </authorList>
    </citation>
    <scope>NUCLEOTIDE SEQUENCE [LARGE SCALE GENOMIC DNA]</scope>
    <source>
        <strain evidence="3">DSM 10527 / NCIMB 13988 / SH1</strain>
    </source>
</reference>
<organism evidence="2 3">
    <name type="scientific">Rhodopirellula baltica (strain DSM 10527 / NCIMB 13988 / SH1)</name>
    <dbReference type="NCBI Taxonomy" id="243090"/>
    <lineage>
        <taxon>Bacteria</taxon>
        <taxon>Pseudomonadati</taxon>
        <taxon>Planctomycetota</taxon>
        <taxon>Planctomycetia</taxon>
        <taxon>Pirellulales</taxon>
        <taxon>Pirellulaceae</taxon>
        <taxon>Rhodopirellula</taxon>
    </lineage>
</organism>
<dbReference type="EMBL" id="BX294134">
    <property type="protein sequence ID" value="CAD71718.1"/>
    <property type="molecule type" value="Genomic_DNA"/>
</dbReference>
<protein>
    <submittedName>
        <fullName evidence="2">Uncharacterized protein</fullName>
    </submittedName>
</protein>